<dbReference type="InterPro" id="IPR012677">
    <property type="entry name" value="Nucleotide-bd_a/b_plait_sf"/>
</dbReference>
<dbReference type="InterPro" id="IPR036691">
    <property type="entry name" value="Endo/exonu/phosph_ase_sf"/>
</dbReference>
<name>A0AA38SAU1_9ASTR</name>
<organism evidence="5 6">
    <name type="scientific">Centaurea solstitialis</name>
    <name type="common">yellow star-thistle</name>
    <dbReference type="NCBI Taxonomy" id="347529"/>
    <lineage>
        <taxon>Eukaryota</taxon>
        <taxon>Viridiplantae</taxon>
        <taxon>Streptophyta</taxon>
        <taxon>Embryophyta</taxon>
        <taxon>Tracheophyta</taxon>
        <taxon>Spermatophyta</taxon>
        <taxon>Magnoliopsida</taxon>
        <taxon>eudicotyledons</taxon>
        <taxon>Gunneridae</taxon>
        <taxon>Pentapetalae</taxon>
        <taxon>asterids</taxon>
        <taxon>campanulids</taxon>
        <taxon>Asterales</taxon>
        <taxon>Asteraceae</taxon>
        <taxon>Carduoideae</taxon>
        <taxon>Cardueae</taxon>
        <taxon>Centaureinae</taxon>
        <taxon>Centaurea</taxon>
    </lineage>
</organism>
<feature type="region of interest" description="Disordered" evidence="2">
    <location>
        <begin position="257"/>
        <end position="358"/>
    </location>
</feature>
<dbReference type="InterPro" id="IPR000504">
    <property type="entry name" value="RRM_dom"/>
</dbReference>
<dbReference type="CDD" id="cd01650">
    <property type="entry name" value="RT_nLTR_like"/>
    <property type="match status" value="1"/>
</dbReference>
<feature type="compositionally biased region" description="Acidic residues" evidence="2">
    <location>
        <begin position="274"/>
        <end position="287"/>
    </location>
</feature>
<evidence type="ECO:0000259" key="3">
    <source>
        <dbReference type="PROSITE" id="PS50102"/>
    </source>
</evidence>
<evidence type="ECO:0000259" key="4">
    <source>
        <dbReference type="PROSITE" id="PS50878"/>
    </source>
</evidence>
<feature type="compositionally biased region" description="Basic residues" evidence="2">
    <location>
        <begin position="510"/>
        <end position="521"/>
    </location>
</feature>
<feature type="domain" description="RRM" evidence="3">
    <location>
        <begin position="68"/>
        <end position="145"/>
    </location>
</feature>
<dbReference type="InterPro" id="IPR005135">
    <property type="entry name" value="Endo/exonuclease/phosphatase"/>
</dbReference>
<evidence type="ECO:0000256" key="2">
    <source>
        <dbReference type="SAM" id="MobiDB-lite"/>
    </source>
</evidence>
<dbReference type="PROSITE" id="PS50102">
    <property type="entry name" value="RRM"/>
    <property type="match status" value="1"/>
</dbReference>
<comment type="caution">
    <text evidence="5">The sequence shown here is derived from an EMBL/GenBank/DDBJ whole genome shotgun (WGS) entry which is preliminary data.</text>
</comment>
<dbReference type="PANTHER" id="PTHR46890:SF50">
    <property type="entry name" value="RNA-DIRECTED DNA POLYMERASE, EUKARYOTA, REVERSE TRANSCRIPTASE ZINC-BINDING DOMAIN PROTEIN-RELATED"/>
    <property type="match status" value="1"/>
</dbReference>
<evidence type="ECO:0000313" key="6">
    <source>
        <dbReference type="Proteomes" id="UP001172457"/>
    </source>
</evidence>
<dbReference type="SUPFAM" id="SSF54928">
    <property type="entry name" value="RNA-binding domain, RBD"/>
    <property type="match status" value="1"/>
</dbReference>
<accession>A0AA38SAU1</accession>
<dbReference type="InterPro" id="IPR052343">
    <property type="entry name" value="Retrotransposon-Effector_Assoc"/>
</dbReference>
<dbReference type="PROSITE" id="PS50878">
    <property type="entry name" value="RT_POL"/>
    <property type="match status" value="1"/>
</dbReference>
<dbReference type="InterPro" id="IPR000477">
    <property type="entry name" value="RT_dom"/>
</dbReference>
<feature type="region of interest" description="Disordered" evidence="2">
    <location>
        <begin position="510"/>
        <end position="538"/>
    </location>
</feature>
<protein>
    <submittedName>
        <fullName evidence="5">Uncharacterized protein</fullName>
    </submittedName>
</protein>
<dbReference type="SUPFAM" id="SSF56672">
    <property type="entry name" value="DNA/RNA polymerases"/>
    <property type="match status" value="1"/>
</dbReference>
<reference evidence="5" key="1">
    <citation type="submission" date="2023-03" db="EMBL/GenBank/DDBJ databases">
        <title>Chromosome-scale reference genome and RAD-based genetic map of yellow starthistle (Centaurea solstitialis) reveal putative structural variation and QTLs associated with invader traits.</title>
        <authorList>
            <person name="Reatini B."/>
            <person name="Cang F.A."/>
            <person name="Jiang Q."/>
            <person name="Mckibben M.T.W."/>
            <person name="Barker M.S."/>
            <person name="Rieseberg L.H."/>
            <person name="Dlugosch K.M."/>
        </authorList>
    </citation>
    <scope>NUCLEOTIDE SEQUENCE</scope>
    <source>
        <strain evidence="5">CAN-66</strain>
        <tissue evidence="5">Leaf</tissue>
    </source>
</reference>
<proteinExistence type="predicted"/>
<dbReference type="SMART" id="SM00360">
    <property type="entry name" value="RRM"/>
    <property type="match status" value="1"/>
</dbReference>
<feature type="compositionally biased region" description="Polar residues" evidence="2">
    <location>
        <begin position="435"/>
        <end position="444"/>
    </location>
</feature>
<sequence length="1492" mass="169730">MRERACRERKRVGEWIPVKSPERVRARAREQSFKGKDERSEPGYWGKKWYRGELQNRFSRGPRLAKEISLLFYNFPRTWGVSDLWRLFKSYGTVSDIYMAYKRLKNGEKFGFVRFKGVQNVSLLEDRLNKICIGDFHLRVHLADRRGRDSRVLSSDKAEKPIRPTSGWLPNHMSEGFTRSFVDVVKEGSTQRLNSELSKEGRELEDKTYSRGPNLGSGRGRFGVSSKCEGGWTVLRNKSGGRRWYRLRESIKNYHHQVKGEEEEKIDYNSTESEWSEEEEESEEEGSVNESFMEAREDKETLVFQERSFDGSHHKSTERCASHSDSSNEEQPEAVSEGGDGCPAIPPVTGVFGGDEQSADLGNTIMAEINRVANSKADSNCNLNGEVDLESDKNIGPKKKDGPLNNTDASCTVGFDQVGPAPLLNDPPHGGPNHISPSHSTQIKQNKKQADPLQKGKSRSTSKKKDELGTGSCKLTSSGIQKPKIRQAEMPGFGRGRASIHCFKKLARSIPKKASKSRQARRNGSSSGDPVSSGKVVSISSKMKGDGLEDNIKEFGSEIGRSGIQVKKEWVKELCRTELPCIIGIQETKLKEVASQTVGSLWGMNDGDYDYCEAVGNSGGLLTIWNKNVFHGQFVVKDKNFLAVIGKWEKKDGLIGCVNVYGPNNYQDRAALWSKLDYLWLFFGDFNEVRNPQERLNSGSSKRGMEDFNEFIRRNNLEEIALGGGGNKFTRISDDGFKFSKLDRFFSSKSFGDRWPYLSAVTLERKWSDHLPIMLRDKVDDFGPTPFKLYDIWLKEDFVANLVMEAWGDRSISYRPDCIFRDKRLKVALKAWRKEGWGEIDKKLTLARQEVRAWEADKDVNKLKEADRELWIEARKKWRDLEEKKVAMARQRAKLKWAKEGDENSKLFHASYKLRERRNRIHGLNIQGKWSENPEEIRRISMEEATSLERKFSEEEVWNAVKDCGCNKSPGPDGFTIGFVKKFWNTIKGDLLAALDWFWEREELSVGCNSSFITLIPKNTNPIGLNDFRPISLVGILYKVISKVLAERMKSVLGSVIGNVQSAFLKGRSILDGVLVANETVSFLKSAKRKGLIFKVDFEKAYDSVNWGFLLDVLEKMGFGLKWRNWIGTCLKTSRISILVNGSPTDEFVMEKGIRQGDPMGPFLFLVVAEGLNVMVEEAIEKGLYKGLKVGRREVVLSHLQYADDVVFFGRSPWLGKSSGMRKRVVTVYLSRTTGWVSMKRVSHWEKVIEKFKNKLSSWKAKWLSFGGRLSLVKSVLSSLPLYYFSLFLSPIVGNGQKTKFWEDRWVGGEILRERFTRLYNLETCKEALVADRGGVEGSEWVWKWAWRRVPFGRELSELEELSKWLENFNPGLDGEDKVVWLLDPVGGFSVKVLRTILEDRRSNLRSREGVGSGVHTKWVKEVPPKVRSFWSIMGRWWNLDTDSTTSLGDLVSLATRSGSSSKGAVLWEATIRCYSVFDMVGQEQDYFSALV</sequence>
<keyword evidence="1" id="KW-0694">RNA-binding</keyword>
<dbReference type="EMBL" id="JARYMX010000008">
    <property type="protein sequence ID" value="KAJ9538933.1"/>
    <property type="molecule type" value="Genomic_DNA"/>
</dbReference>
<dbReference type="GO" id="GO:0003723">
    <property type="term" value="F:RNA binding"/>
    <property type="evidence" value="ECO:0007669"/>
    <property type="project" value="UniProtKB-UniRule"/>
</dbReference>
<dbReference type="InterPro" id="IPR043502">
    <property type="entry name" value="DNA/RNA_pol_sf"/>
</dbReference>
<evidence type="ECO:0000256" key="1">
    <source>
        <dbReference type="PROSITE-ProRule" id="PRU00176"/>
    </source>
</evidence>
<dbReference type="InterPro" id="IPR035979">
    <property type="entry name" value="RBD_domain_sf"/>
</dbReference>
<feature type="compositionally biased region" description="Basic and acidic residues" evidence="2">
    <location>
        <begin position="197"/>
        <end position="209"/>
    </location>
</feature>
<dbReference type="PANTHER" id="PTHR46890">
    <property type="entry name" value="NON-LTR RETROLELEMENT REVERSE TRANSCRIPTASE-LIKE PROTEIN-RELATED"/>
    <property type="match status" value="1"/>
</dbReference>
<dbReference type="SUPFAM" id="SSF56219">
    <property type="entry name" value="DNase I-like"/>
    <property type="match status" value="1"/>
</dbReference>
<feature type="region of interest" description="Disordered" evidence="2">
    <location>
        <begin position="375"/>
        <end position="493"/>
    </location>
</feature>
<feature type="compositionally biased region" description="Basic and acidic residues" evidence="2">
    <location>
        <begin position="390"/>
        <end position="402"/>
    </location>
</feature>
<gene>
    <name evidence="5" type="ORF">OSB04_031666</name>
</gene>
<dbReference type="CDD" id="cd00590">
    <property type="entry name" value="RRM_SF"/>
    <property type="match status" value="1"/>
</dbReference>
<dbReference type="Pfam" id="PF00078">
    <property type="entry name" value="RVT_1"/>
    <property type="match status" value="1"/>
</dbReference>
<feature type="domain" description="Reverse transcriptase" evidence="4">
    <location>
        <begin position="997"/>
        <end position="1264"/>
    </location>
</feature>
<dbReference type="Pfam" id="PF00076">
    <property type="entry name" value="RRM_1"/>
    <property type="match status" value="1"/>
</dbReference>
<evidence type="ECO:0000313" key="5">
    <source>
        <dbReference type="EMBL" id="KAJ9538933.1"/>
    </source>
</evidence>
<dbReference type="Gene3D" id="3.60.10.10">
    <property type="entry name" value="Endonuclease/exonuclease/phosphatase"/>
    <property type="match status" value="1"/>
</dbReference>
<feature type="region of interest" description="Disordered" evidence="2">
    <location>
        <begin position="194"/>
        <end position="222"/>
    </location>
</feature>
<dbReference type="Proteomes" id="UP001172457">
    <property type="component" value="Chromosome 8"/>
</dbReference>
<feature type="compositionally biased region" description="Basic and acidic residues" evidence="2">
    <location>
        <begin position="293"/>
        <end position="322"/>
    </location>
</feature>
<keyword evidence="6" id="KW-1185">Reference proteome</keyword>
<dbReference type="Pfam" id="PF03372">
    <property type="entry name" value="Exo_endo_phos"/>
    <property type="match status" value="1"/>
</dbReference>
<dbReference type="Gene3D" id="3.30.70.330">
    <property type="match status" value="1"/>
</dbReference>